<evidence type="ECO:0000313" key="2">
    <source>
        <dbReference type="Proteomes" id="UP000278222"/>
    </source>
</evidence>
<dbReference type="OrthoDB" id="7242530at2"/>
<proteinExistence type="predicted"/>
<comment type="caution">
    <text evidence="1">The sequence shown here is derived from an EMBL/GenBank/DDBJ whole genome shotgun (WGS) entry which is preliminary data.</text>
</comment>
<dbReference type="AlphaFoldDB" id="A0A3N1MCU4"/>
<name>A0A3N1MCU4_9PROT</name>
<reference evidence="1 2" key="1">
    <citation type="submission" date="2018-11" db="EMBL/GenBank/DDBJ databases">
        <title>Genomic Encyclopedia of Type Strains, Phase IV (KMG-IV): sequencing the most valuable type-strain genomes for metagenomic binning, comparative biology and taxonomic classification.</title>
        <authorList>
            <person name="Goeker M."/>
        </authorList>
    </citation>
    <scope>NUCLEOTIDE SEQUENCE [LARGE SCALE GENOMIC DNA]</scope>
    <source>
        <strain evidence="1 2">DSM 5900</strain>
    </source>
</reference>
<dbReference type="InterPro" id="IPR018511">
    <property type="entry name" value="Hemolysin-typ_Ca-bd_CS"/>
</dbReference>
<organism evidence="1 2">
    <name type="scientific">Stella humosa</name>
    <dbReference type="NCBI Taxonomy" id="94"/>
    <lineage>
        <taxon>Bacteria</taxon>
        <taxon>Pseudomonadati</taxon>
        <taxon>Pseudomonadota</taxon>
        <taxon>Alphaproteobacteria</taxon>
        <taxon>Rhodospirillales</taxon>
        <taxon>Stellaceae</taxon>
        <taxon>Stella</taxon>
    </lineage>
</organism>
<dbReference type="InterPro" id="IPR011049">
    <property type="entry name" value="Serralysin-like_metalloprot_C"/>
</dbReference>
<dbReference type="Pfam" id="PF06739">
    <property type="entry name" value="SBBP"/>
    <property type="match status" value="1"/>
</dbReference>
<dbReference type="EMBL" id="RJKX01000011">
    <property type="protein sequence ID" value="ROQ01523.1"/>
    <property type="molecule type" value="Genomic_DNA"/>
</dbReference>
<dbReference type="Gene3D" id="2.150.10.10">
    <property type="entry name" value="Serralysin-like metalloprotease, C-terminal"/>
    <property type="match status" value="2"/>
</dbReference>
<dbReference type="InterPro" id="IPR001343">
    <property type="entry name" value="Hemolysn_Ca-bd"/>
</dbReference>
<dbReference type="PROSITE" id="PS00330">
    <property type="entry name" value="HEMOLYSIN_CALCIUM"/>
    <property type="match status" value="3"/>
</dbReference>
<dbReference type="InterPro" id="IPR013783">
    <property type="entry name" value="Ig-like_fold"/>
</dbReference>
<dbReference type="PANTHER" id="PTHR35580">
    <property type="entry name" value="CELL SURFACE GLYCOPROTEIN (S-LAYER PROTEIN)-LIKE PROTEIN"/>
    <property type="match status" value="1"/>
</dbReference>
<keyword evidence="2" id="KW-1185">Reference proteome</keyword>
<dbReference type="SUPFAM" id="SSF101898">
    <property type="entry name" value="NHL repeat"/>
    <property type="match status" value="1"/>
</dbReference>
<protein>
    <submittedName>
        <fullName evidence="1">Hemolysin type calcium-binding protein</fullName>
    </submittedName>
</protein>
<dbReference type="GO" id="GO:0005509">
    <property type="term" value="F:calcium ion binding"/>
    <property type="evidence" value="ECO:0007669"/>
    <property type="project" value="InterPro"/>
</dbReference>
<accession>A0A3N1MCU4</accession>
<dbReference type="SUPFAM" id="SSF51120">
    <property type="entry name" value="beta-Roll"/>
    <property type="match status" value="2"/>
</dbReference>
<dbReference type="InterPro" id="IPR010620">
    <property type="entry name" value="SBBP_repeat"/>
</dbReference>
<dbReference type="Gene3D" id="2.60.40.10">
    <property type="entry name" value="Immunoglobulins"/>
    <property type="match status" value="1"/>
</dbReference>
<dbReference type="Gene3D" id="2.80.10.50">
    <property type="match status" value="1"/>
</dbReference>
<dbReference type="PANTHER" id="PTHR35580:SF1">
    <property type="entry name" value="PHYTASE-LIKE DOMAIN-CONTAINING PROTEIN"/>
    <property type="match status" value="1"/>
</dbReference>
<dbReference type="RefSeq" id="WP_123688273.1">
    <property type="nucleotide sequence ID" value="NZ_AP019700.1"/>
</dbReference>
<dbReference type="Proteomes" id="UP000278222">
    <property type="component" value="Unassembled WGS sequence"/>
</dbReference>
<dbReference type="Pfam" id="PF00353">
    <property type="entry name" value="HemolysinCabind"/>
    <property type="match status" value="3"/>
</dbReference>
<gene>
    <name evidence="1" type="ORF">EDC65_0703</name>
</gene>
<dbReference type="PRINTS" id="PR00313">
    <property type="entry name" value="CABNDNGRPT"/>
</dbReference>
<sequence>MAIGVIAGQGQGASHGSGIAILGDKGFIVAGDFWGTIAFDPGPSTITFEHPYNSHFLARYDVGGELLWVARADDDSNGMFLIAGVAADATGNSYAVGNLTGSVDFDPGDATSFQDSSGIEDYLVKFDANGDFVWAVHPEGSTGCGATAVVVDAGGAILTTGFFTGSVDFDPGTGVFHLDAASGQDHYVAKYDADGALLWATHVDPGADGSVSGYGLAVDGTGHSYATGYFSGTVDFDPGAGTAELISGTSSHYLARYDEDGSLVWAAGADAGSSGSVYGYGVAVDDDGNSFVVGSFNGTVDFEAGDGAQVLVADAMDFFVAKYDGAGSLAWVRHAAASSDGDYGNAVAVDGDGNVQVVGTFDGTVDFGGASPVLVATGPDHFAASYDGDGELRWVRHAGNSTDEENARAVAVDAEGRTYVAGQFTGTVDFDPGGTAAAASDSGLHQFFAIVYSAEGEVRYLEPQPPPPPRIIDLADSADDHLTVDTTPGLEGTAEALATIHILRDGVDLDTVQADEEGRWTWEDPGVAPGGYVYTALAVDGGGYESGLSRPFDVFVGSPGATTGNGADMAAGTAGKNVLDGKNGDDTVFAADANDTLKGGNGNDRLYGGNDDDALWGGNGNDTAVGGSGRDTLYGEAGGDSLWGGDGSDRIEGGAAGDLVDGDAANDTLHGGEGMDTLLGGVGADRLSGDAMGDWILPGDDKAIDTVFGTVAHLTDDTIQGFVVGLAGDLLAISGLAARNGKLLDSIAITDGVLSLSKVGGGTILFEDLAGAPWTGTHWTDTMTGGDGSILIYVM</sequence>
<dbReference type="InterPro" id="IPR052918">
    <property type="entry name" value="Motility_Chemotaxis_Reg"/>
</dbReference>
<evidence type="ECO:0000313" key="1">
    <source>
        <dbReference type="EMBL" id="ROQ01523.1"/>
    </source>
</evidence>